<accession>X1F5W6</accession>
<dbReference type="AlphaFoldDB" id="X1F5W6"/>
<comment type="caution">
    <text evidence="1">The sequence shown here is derived from an EMBL/GenBank/DDBJ whole genome shotgun (WGS) entry which is preliminary data.</text>
</comment>
<proteinExistence type="predicted"/>
<organism evidence="1">
    <name type="scientific">marine sediment metagenome</name>
    <dbReference type="NCBI Taxonomy" id="412755"/>
    <lineage>
        <taxon>unclassified sequences</taxon>
        <taxon>metagenomes</taxon>
        <taxon>ecological metagenomes</taxon>
    </lineage>
</organism>
<gene>
    <name evidence="1" type="ORF">S01H4_65357</name>
</gene>
<dbReference type="EMBL" id="BART01039963">
    <property type="protein sequence ID" value="GAH24784.1"/>
    <property type="molecule type" value="Genomic_DNA"/>
</dbReference>
<evidence type="ECO:0000313" key="1">
    <source>
        <dbReference type="EMBL" id="GAH24784.1"/>
    </source>
</evidence>
<reference evidence="1" key="1">
    <citation type="journal article" date="2014" name="Front. Microbiol.">
        <title>High frequency of phylogenetically diverse reductive dehalogenase-homologous genes in deep subseafloor sedimentary metagenomes.</title>
        <authorList>
            <person name="Kawai M."/>
            <person name="Futagami T."/>
            <person name="Toyoda A."/>
            <person name="Takaki Y."/>
            <person name="Nishi S."/>
            <person name="Hori S."/>
            <person name="Arai W."/>
            <person name="Tsubouchi T."/>
            <person name="Morono Y."/>
            <person name="Uchiyama I."/>
            <person name="Ito T."/>
            <person name="Fujiyama A."/>
            <person name="Inagaki F."/>
            <person name="Takami H."/>
        </authorList>
    </citation>
    <scope>NUCLEOTIDE SEQUENCE</scope>
    <source>
        <strain evidence="1">Expedition CK06-06</strain>
    </source>
</reference>
<sequence length="40" mass="4694">KQKVCFLEEGISEQKKHKGKKLFLAIIETNEEVIKEYVKS</sequence>
<name>X1F5W6_9ZZZZ</name>
<feature type="non-terminal residue" evidence="1">
    <location>
        <position position="1"/>
    </location>
</feature>
<protein>
    <submittedName>
        <fullName evidence="1">Uncharacterized protein</fullName>
    </submittedName>
</protein>